<reference evidence="2" key="1">
    <citation type="journal article" date="2015" name="Nature">
        <title>Complex archaea that bridge the gap between prokaryotes and eukaryotes.</title>
        <authorList>
            <person name="Spang A."/>
            <person name="Saw J.H."/>
            <person name="Jorgensen S.L."/>
            <person name="Zaremba-Niedzwiedzka K."/>
            <person name="Martijn J."/>
            <person name="Lind A.E."/>
            <person name="van Eijk R."/>
            <person name="Schleper C."/>
            <person name="Guy L."/>
            <person name="Ettema T.J."/>
        </authorList>
    </citation>
    <scope>NUCLEOTIDE SEQUENCE</scope>
</reference>
<dbReference type="AlphaFoldDB" id="A0A0F9UGL2"/>
<gene>
    <name evidence="2" type="ORF">LCGC14_0208360</name>
</gene>
<accession>A0A0F9UGL2</accession>
<feature type="transmembrane region" description="Helical" evidence="1">
    <location>
        <begin position="20"/>
        <end position="37"/>
    </location>
</feature>
<proteinExistence type="predicted"/>
<name>A0A0F9UGL2_9ZZZZ</name>
<dbReference type="EMBL" id="LAZR01000095">
    <property type="protein sequence ID" value="KKN92345.1"/>
    <property type="molecule type" value="Genomic_DNA"/>
</dbReference>
<comment type="caution">
    <text evidence="2">The sequence shown here is derived from an EMBL/GenBank/DDBJ whole genome shotgun (WGS) entry which is preliminary data.</text>
</comment>
<organism evidence="2">
    <name type="scientific">marine sediment metagenome</name>
    <dbReference type="NCBI Taxonomy" id="412755"/>
    <lineage>
        <taxon>unclassified sequences</taxon>
        <taxon>metagenomes</taxon>
        <taxon>ecological metagenomes</taxon>
    </lineage>
</organism>
<keyword evidence="1" id="KW-0472">Membrane</keyword>
<protein>
    <submittedName>
        <fullName evidence="2">Uncharacterized protein</fullName>
    </submittedName>
</protein>
<keyword evidence="1" id="KW-1133">Transmembrane helix</keyword>
<evidence type="ECO:0000313" key="2">
    <source>
        <dbReference type="EMBL" id="KKN92345.1"/>
    </source>
</evidence>
<evidence type="ECO:0000256" key="1">
    <source>
        <dbReference type="SAM" id="Phobius"/>
    </source>
</evidence>
<keyword evidence="1" id="KW-0812">Transmembrane</keyword>
<sequence>MNGSRLREHRAPKVSFESWFLLFGLISGLLILGPIAVKGQEYKPFVKDTGIIVAGAELCFSSDLGAPSVKQLNLWQRLITEHEAYQRGGAPMNEEEAVLAQAMADNNVCATTVEYYRVIITQDTEGYVLARYDETYGFEDGSFIVAKRDILLDTVLR</sequence>